<reference evidence="2 3" key="1">
    <citation type="journal article" date="2019" name="Nat. Ecol. Evol.">
        <title>Megaphylogeny resolves global patterns of mushroom evolution.</title>
        <authorList>
            <person name="Varga T."/>
            <person name="Krizsan K."/>
            <person name="Foldi C."/>
            <person name="Dima B."/>
            <person name="Sanchez-Garcia M."/>
            <person name="Sanchez-Ramirez S."/>
            <person name="Szollosi G.J."/>
            <person name="Szarkandi J.G."/>
            <person name="Papp V."/>
            <person name="Albert L."/>
            <person name="Andreopoulos W."/>
            <person name="Angelini C."/>
            <person name="Antonin V."/>
            <person name="Barry K.W."/>
            <person name="Bougher N.L."/>
            <person name="Buchanan P."/>
            <person name="Buyck B."/>
            <person name="Bense V."/>
            <person name="Catcheside P."/>
            <person name="Chovatia M."/>
            <person name="Cooper J."/>
            <person name="Damon W."/>
            <person name="Desjardin D."/>
            <person name="Finy P."/>
            <person name="Geml J."/>
            <person name="Haridas S."/>
            <person name="Hughes K."/>
            <person name="Justo A."/>
            <person name="Karasinski D."/>
            <person name="Kautmanova I."/>
            <person name="Kiss B."/>
            <person name="Kocsube S."/>
            <person name="Kotiranta H."/>
            <person name="LaButti K.M."/>
            <person name="Lechner B.E."/>
            <person name="Liimatainen K."/>
            <person name="Lipzen A."/>
            <person name="Lukacs Z."/>
            <person name="Mihaltcheva S."/>
            <person name="Morgado L.N."/>
            <person name="Niskanen T."/>
            <person name="Noordeloos M.E."/>
            <person name="Ohm R.A."/>
            <person name="Ortiz-Santana B."/>
            <person name="Ovrebo C."/>
            <person name="Racz N."/>
            <person name="Riley R."/>
            <person name="Savchenko A."/>
            <person name="Shiryaev A."/>
            <person name="Soop K."/>
            <person name="Spirin V."/>
            <person name="Szebenyi C."/>
            <person name="Tomsovsky M."/>
            <person name="Tulloss R.E."/>
            <person name="Uehling J."/>
            <person name="Grigoriev I.V."/>
            <person name="Vagvolgyi C."/>
            <person name="Papp T."/>
            <person name="Martin F.M."/>
            <person name="Miettinen O."/>
            <person name="Hibbett D.S."/>
            <person name="Nagy L.G."/>
        </authorList>
    </citation>
    <scope>NUCLEOTIDE SEQUENCE [LARGE SCALE GENOMIC DNA]</scope>
    <source>
        <strain evidence="2 3">CBS 962.96</strain>
    </source>
</reference>
<proteinExistence type="predicted"/>
<gene>
    <name evidence="2" type="ORF">K435DRAFT_779576</name>
</gene>
<dbReference type="AlphaFoldDB" id="A0A4S8LWS5"/>
<name>A0A4S8LWS5_DENBC</name>
<sequence length="99" mass="11142">MLESRDSPLPSITESITQSFPSTNQSLTESEDKNIFPCPLTYFKLVGSHTERPETLTCMPRFQYLAGLPGRNYSFVEKHSILRKTPEALAELSSTSDDE</sequence>
<feature type="region of interest" description="Disordered" evidence="1">
    <location>
        <begin position="1"/>
        <end position="31"/>
    </location>
</feature>
<organism evidence="2 3">
    <name type="scientific">Dendrothele bispora (strain CBS 962.96)</name>
    <dbReference type="NCBI Taxonomy" id="1314807"/>
    <lineage>
        <taxon>Eukaryota</taxon>
        <taxon>Fungi</taxon>
        <taxon>Dikarya</taxon>
        <taxon>Basidiomycota</taxon>
        <taxon>Agaricomycotina</taxon>
        <taxon>Agaricomycetes</taxon>
        <taxon>Agaricomycetidae</taxon>
        <taxon>Agaricales</taxon>
        <taxon>Agaricales incertae sedis</taxon>
        <taxon>Dendrothele</taxon>
    </lineage>
</organism>
<dbReference type="EMBL" id="ML179231">
    <property type="protein sequence ID" value="THU94119.1"/>
    <property type="molecule type" value="Genomic_DNA"/>
</dbReference>
<dbReference type="Proteomes" id="UP000297245">
    <property type="component" value="Unassembled WGS sequence"/>
</dbReference>
<evidence type="ECO:0000313" key="3">
    <source>
        <dbReference type="Proteomes" id="UP000297245"/>
    </source>
</evidence>
<keyword evidence="3" id="KW-1185">Reference proteome</keyword>
<feature type="compositionally biased region" description="Polar residues" evidence="1">
    <location>
        <begin position="10"/>
        <end position="28"/>
    </location>
</feature>
<evidence type="ECO:0000256" key="1">
    <source>
        <dbReference type="SAM" id="MobiDB-lite"/>
    </source>
</evidence>
<protein>
    <submittedName>
        <fullName evidence="2">Uncharacterized protein</fullName>
    </submittedName>
</protein>
<evidence type="ECO:0000313" key="2">
    <source>
        <dbReference type="EMBL" id="THU94119.1"/>
    </source>
</evidence>
<accession>A0A4S8LWS5</accession>